<accession>A0A2H1W2A9</accession>
<evidence type="ECO:0000313" key="1">
    <source>
        <dbReference type="EMBL" id="SOQ47177.1"/>
    </source>
</evidence>
<dbReference type="EMBL" id="ODYU01005863">
    <property type="protein sequence ID" value="SOQ47177.1"/>
    <property type="molecule type" value="Genomic_DNA"/>
</dbReference>
<proteinExistence type="predicted"/>
<protein>
    <submittedName>
        <fullName evidence="1">SFRICE_017635</fullName>
    </submittedName>
</protein>
<dbReference type="AlphaFoldDB" id="A0A2H1W2A9"/>
<organism evidence="1">
    <name type="scientific">Spodoptera frugiperda</name>
    <name type="common">Fall armyworm</name>
    <dbReference type="NCBI Taxonomy" id="7108"/>
    <lineage>
        <taxon>Eukaryota</taxon>
        <taxon>Metazoa</taxon>
        <taxon>Ecdysozoa</taxon>
        <taxon>Arthropoda</taxon>
        <taxon>Hexapoda</taxon>
        <taxon>Insecta</taxon>
        <taxon>Pterygota</taxon>
        <taxon>Neoptera</taxon>
        <taxon>Endopterygota</taxon>
        <taxon>Lepidoptera</taxon>
        <taxon>Glossata</taxon>
        <taxon>Ditrysia</taxon>
        <taxon>Noctuoidea</taxon>
        <taxon>Noctuidae</taxon>
        <taxon>Amphipyrinae</taxon>
        <taxon>Spodoptera</taxon>
    </lineage>
</organism>
<name>A0A2H1W2A9_SPOFR</name>
<gene>
    <name evidence="1" type="ORF">SFRICE_017635</name>
</gene>
<sequence>MMKASNKSHIRLVNENRLALIL</sequence>
<reference evidence="1" key="1">
    <citation type="submission" date="2016-07" db="EMBL/GenBank/DDBJ databases">
        <authorList>
            <person name="Bretaudeau A."/>
        </authorList>
    </citation>
    <scope>NUCLEOTIDE SEQUENCE</scope>
    <source>
        <strain evidence="1">Rice</strain>
        <tissue evidence="1">Whole body</tissue>
    </source>
</reference>